<dbReference type="GO" id="GO:0097602">
    <property type="term" value="F:cullin family protein binding"/>
    <property type="evidence" value="ECO:0007669"/>
    <property type="project" value="TreeGrafter"/>
</dbReference>
<sequence>MTRLTKKRRGEVSKSMRLTGSNDDVGFRALIEHELHLNAALDHFCIRDQIRALARRRKLEQLFQRFKEPHVDMILANGIECLCRELQVDPQDIVMLVLSSHMRAATMCEFSRQEFIDGLEALGVDSLETLREKIPSLRAELKDEQIFSVIYNFAFDWAKEEGQRSMTLDTAIGMWQLLLTEKCWPLVDHWCLFLQARQEKAISRDTWTMVLEFVKMADPVAPHYDADGAWPSLIDGFVGYLREGGIFPSS</sequence>
<dbReference type="Pfam" id="PF03556">
    <property type="entry name" value="Cullin_binding"/>
    <property type="match status" value="1"/>
</dbReference>
<dbReference type="PANTHER" id="PTHR12281">
    <property type="entry name" value="RP42 RELATED"/>
    <property type="match status" value="1"/>
</dbReference>
<dbReference type="Gene3D" id="1.10.238.200">
    <property type="entry name" value="Cullin, PONY binding domain"/>
    <property type="match status" value="1"/>
</dbReference>
<dbReference type="GO" id="GO:0031624">
    <property type="term" value="F:ubiquitin conjugating enzyme binding"/>
    <property type="evidence" value="ECO:0007669"/>
    <property type="project" value="TreeGrafter"/>
</dbReference>
<dbReference type="Proteomes" id="UP000663760">
    <property type="component" value="Chromosome 4"/>
</dbReference>
<proteinExistence type="predicted"/>
<keyword evidence="1" id="KW-0833">Ubl conjugation pathway</keyword>
<dbReference type="EMBL" id="LR746267">
    <property type="protein sequence ID" value="CAA7395466.1"/>
    <property type="molecule type" value="Genomic_DNA"/>
</dbReference>
<dbReference type="AlphaFoldDB" id="A0A7I8KDX9"/>
<dbReference type="PROSITE" id="PS51229">
    <property type="entry name" value="DCUN1"/>
    <property type="match status" value="1"/>
</dbReference>
<comment type="function">
    <text evidence="2">Neddylation of cullins play an essential role in the regulation of SCF-type complexes activity.</text>
</comment>
<dbReference type="GO" id="GO:0032182">
    <property type="term" value="F:ubiquitin-like protein binding"/>
    <property type="evidence" value="ECO:0007669"/>
    <property type="project" value="TreeGrafter"/>
</dbReference>
<dbReference type="GO" id="GO:0045116">
    <property type="term" value="P:protein neddylation"/>
    <property type="evidence" value="ECO:0007669"/>
    <property type="project" value="TreeGrafter"/>
</dbReference>
<dbReference type="InterPro" id="IPR005176">
    <property type="entry name" value="PONY_dom"/>
</dbReference>
<dbReference type="InterPro" id="IPR042460">
    <property type="entry name" value="DCN1-like_PONY"/>
</dbReference>
<reference evidence="4" key="1">
    <citation type="submission" date="2020-02" db="EMBL/GenBank/DDBJ databases">
        <authorList>
            <person name="Scholz U."/>
            <person name="Mascher M."/>
            <person name="Fiebig A."/>
        </authorList>
    </citation>
    <scope>NUCLEOTIDE SEQUENCE</scope>
</reference>
<evidence type="ECO:0000313" key="5">
    <source>
        <dbReference type="Proteomes" id="UP000663760"/>
    </source>
</evidence>
<dbReference type="GO" id="GO:0000151">
    <property type="term" value="C:ubiquitin ligase complex"/>
    <property type="evidence" value="ECO:0007669"/>
    <property type="project" value="TreeGrafter"/>
</dbReference>
<dbReference type="FunFam" id="1.10.238.200:FF:000004">
    <property type="entry name" value="Defective in cullin neddylation protein"/>
    <property type="match status" value="1"/>
</dbReference>
<dbReference type="PANTHER" id="PTHR12281:SF2">
    <property type="entry name" value="DEFECTIVE IN CULLIN NEDDYLATION PROTEIN"/>
    <property type="match status" value="1"/>
</dbReference>
<dbReference type="FunFam" id="1.10.238.10:FF:000030">
    <property type="entry name" value="DCN1-like protein"/>
    <property type="match status" value="1"/>
</dbReference>
<name>A0A7I8KDX9_SPIIN</name>
<keyword evidence="5" id="KW-1185">Reference proteome</keyword>
<dbReference type="InterPro" id="IPR014764">
    <property type="entry name" value="DCN-prot"/>
</dbReference>
<evidence type="ECO:0000256" key="1">
    <source>
        <dbReference type="ARBA" id="ARBA00022786"/>
    </source>
</evidence>
<gene>
    <name evidence="4" type="ORF">SI8410_04006127</name>
</gene>
<dbReference type="OrthoDB" id="286637at2759"/>
<dbReference type="Gene3D" id="1.10.238.10">
    <property type="entry name" value="EF-hand"/>
    <property type="match status" value="1"/>
</dbReference>
<evidence type="ECO:0000259" key="3">
    <source>
        <dbReference type="PROSITE" id="PS51229"/>
    </source>
</evidence>
<evidence type="ECO:0000313" key="4">
    <source>
        <dbReference type="EMBL" id="CAA7395466.1"/>
    </source>
</evidence>
<protein>
    <recommendedName>
        <fullName evidence="2">Defective in cullin neddylation protein</fullName>
    </recommendedName>
</protein>
<evidence type="ECO:0000256" key="2">
    <source>
        <dbReference type="RuleBase" id="RU410713"/>
    </source>
</evidence>
<feature type="domain" description="DCUN1" evidence="3">
    <location>
        <begin position="54"/>
        <end position="242"/>
    </location>
</feature>
<organism evidence="4 5">
    <name type="scientific">Spirodela intermedia</name>
    <name type="common">Intermediate duckweed</name>
    <dbReference type="NCBI Taxonomy" id="51605"/>
    <lineage>
        <taxon>Eukaryota</taxon>
        <taxon>Viridiplantae</taxon>
        <taxon>Streptophyta</taxon>
        <taxon>Embryophyta</taxon>
        <taxon>Tracheophyta</taxon>
        <taxon>Spermatophyta</taxon>
        <taxon>Magnoliopsida</taxon>
        <taxon>Liliopsida</taxon>
        <taxon>Araceae</taxon>
        <taxon>Lemnoideae</taxon>
        <taxon>Spirodela</taxon>
    </lineage>
</organism>
<accession>A0A7I8KDX9</accession>